<gene>
    <name evidence="1" type="ORF">GCM10023210_18740</name>
</gene>
<protein>
    <recommendedName>
        <fullName evidence="3">Lipoprotein</fullName>
    </recommendedName>
</protein>
<organism evidence="1 2">
    <name type="scientific">Chryseobacterium ginsengisoli</name>
    <dbReference type="NCBI Taxonomy" id="363853"/>
    <lineage>
        <taxon>Bacteria</taxon>
        <taxon>Pseudomonadati</taxon>
        <taxon>Bacteroidota</taxon>
        <taxon>Flavobacteriia</taxon>
        <taxon>Flavobacteriales</taxon>
        <taxon>Weeksellaceae</taxon>
        <taxon>Chryseobacterium group</taxon>
        <taxon>Chryseobacterium</taxon>
    </lineage>
</organism>
<dbReference type="RefSeq" id="WP_345202862.1">
    <property type="nucleotide sequence ID" value="NZ_BAABHX010000003.1"/>
</dbReference>
<comment type="caution">
    <text evidence="1">The sequence shown here is derived from an EMBL/GenBank/DDBJ whole genome shotgun (WGS) entry which is preliminary data.</text>
</comment>
<dbReference type="EMBL" id="BAABHX010000003">
    <property type="protein sequence ID" value="GAA5091394.1"/>
    <property type="molecule type" value="Genomic_DNA"/>
</dbReference>
<reference evidence="2" key="1">
    <citation type="journal article" date="2019" name="Int. J. Syst. Evol. Microbiol.">
        <title>The Global Catalogue of Microorganisms (GCM) 10K type strain sequencing project: providing services to taxonomists for standard genome sequencing and annotation.</title>
        <authorList>
            <consortium name="The Broad Institute Genomics Platform"/>
            <consortium name="The Broad Institute Genome Sequencing Center for Infectious Disease"/>
            <person name="Wu L."/>
            <person name="Ma J."/>
        </authorList>
    </citation>
    <scope>NUCLEOTIDE SEQUENCE [LARGE SCALE GENOMIC DNA]</scope>
    <source>
        <strain evidence="2">JCM 18019</strain>
    </source>
</reference>
<accession>A0ABP9M5B8</accession>
<dbReference type="Proteomes" id="UP001500353">
    <property type="component" value="Unassembled WGS sequence"/>
</dbReference>
<evidence type="ECO:0008006" key="3">
    <source>
        <dbReference type="Google" id="ProtNLM"/>
    </source>
</evidence>
<evidence type="ECO:0000313" key="1">
    <source>
        <dbReference type="EMBL" id="GAA5091394.1"/>
    </source>
</evidence>
<sequence length="201" mass="23592">MIKALRFIIIFIVGLCFLSCRSESKKVEQFEKITVDKNLSKNKTFKLLSKYPELQLFKSEKVESSTRTANIIQEAGFYTRFYGGFYSLEKKYRFFQFDDYKCKTIYNGDTINIWLNNHNGYFGNGVLVKVFNNQFLIKDIDPKTLKGEIKFIKTHPNSQKLVLNGTKFQKNDSIYGFIDYNTDLDSLVTKNFKGYFKTKIK</sequence>
<keyword evidence="2" id="KW-1185">Reference proteome</keyword>
<evidence type="ECO:0000313" key="2">
    <source>
        <dbReference type="Proteomes" id="UP001500353"/>
    </source>
</evidence>
<proteinExistence type="predicted"/>
<name>A0ABP9M5B8_9FLAO</name>